<dbReference type="Gene3D" id="2.30.30.70">
    <property type="entry name" value="Ribosomal protein L21"/>
    <property type="match status" value="1"/>
</dbReference>
<dbReference type="PROSITE" id="PS01171">
    <property type="entry name" value="RIBOSOMAL_L21E"/>
    <property type="match status" value="1"/>
</dbReference>
<dbReference type="EMBL" id="JARQWQ010000025">
    <property type="protein sequence ID" value="KAK2563492.1"/>
    <property type="molecule type" value="Genomic_DNA"/>
</dbReference>
<dbReference type="SUPFAM" id="SSF50104">
    <property type="entry name" value="Translation proteins SH3-like domain"/>
    <property type="match status" value="1"/>
</dbReference>
<organism evidence="5 6">
    <name type="scientific">Acropora cervicornis</name>
    <name type="common">Staghorn coral</name>
    <dbReference type="NCBI Taxonomy" id="6130"/>
    <lineage>
        <taxon>Eukaryota</taxon>
        <taxon>Metazoa</taxon>
        <taxon>Cnidaria</taxon>
        <taxon>Anthozoa</taxon>
        <taxon>Hexacorallia</taxon>
        <taxon>Scleractinia</taxon>
        <taxon>Astrocoeniina</taxon>
        <taxon>Acroporidae</taxon>
        <taxon>Acropora</taxon>
    </lineage>
</organism>
<evidence type="ECO:0000256" key="1">
    <source>
        <dbReference type="ARBA" id="ARBA00008427"/>
    </source>
</evidence>
<evidence type="ECO:0000313" key="6">
    <source>
        <dbReference type="Proteomes" id="UP001249851"/>
    </source>
</evidence>
<dbReference type="InterPro" id="IPR018259">
    <property type="entry name" value="Ribosomal_eL21_CS"/>
</dbReference>
<dbReference type="InterPro" id="IPR001147">
    <property type="entry name" value="Ribosomal_eL21"/>
</dbReference>
<keyword evidence="2 5" id="KW-0689">Ribosomal protein</keyword>
<evidence type="ECO:0000313" key="5">
    <source>
        <dbReference type="EMBL" id="KAK2563492.1"/>
    </source>
</evidence>
<comment type="similarity">
    <text evidence="1">Belongs to the eukaryotic ribosomal protein eL21 family.</text>
</comment>
<proteinExistence type="inferred from homology"/>
<evidence type="ECO:0000256" key="2">
    <source>
        <dbReference type="ARBA" id="ARBA00022980"/>
    </source>
</evidence>
<sequence length="124" mass="14104">MVNTKGVRRGTRYMFARDFRKRGTIPLSTYMKVYKVGDYVDIKANGAIHKGMPYKAYHGRTGQVYNVAKRSLGVIVNKQVRGKILEKRINVRIEHPVGPRPAHIVVPGDNVPELLEPIPYEFVV</sequence>
<name>A0AAD9V753_ACRCE</name>
<dbReference type="GO" id="GO:0006412">
    <property type="term" value="P:translation"/>
    <property type="evidence" value="ECO:0007669"/>
    <property type="project" value="InterPro"/>
</dbReference>
<protein>
    <recommendedName>
        <fullName evidence="4">60S ribosomal protein L21</fullName>
    </recommendedName>
</protein>
<dbReference type="GO" id="GO:0003735">
    <property type="term" value="F:structural constituent of ribosome"/>
    <property type="evidence" value="ECO:0007669"/>
    <property type="project" value="InterPro"/>
</dbReference>
<dbReference type="Pfam" id="PF01157">
    <property type="entry name" value="Ribosomal_L21e"/>
    <property type="match status" value="1"/>
</dbReference>
<evidence type="ECO:0000256" key="4">
    <source>
        <dbReference type="ARBA" id="ARBA00035327"/>
    </source>
</evidence>
<dbReference type="PANTHER" id="PTHR20981">
    <property type="entry name" value="60S RIBOSOMAL PROTEIN L21"/>
    <property type="match status" value="1"/>
</dbReference>
<dbReference type="AlphaFoldDB" id="A0AAD9V753"/>
<keyword evidence="3" id="KW-0687">Ribonucleoprotein</keyword>
<evidence type="ECO:0000256" key="3">
    <source>
        <dbReference type="ARBA" id="ARBA00023274"/>
    </source>
</evidence>
<gene>
    <name evidence="5" type="ORF">P5673_013205</name>
</gene>
<reference evidence="5" key="1">
    <citation type="journal article" date="2023" name="G3 (Bethesda)">
        <title>Whole genome assembly and annotation of the endangered Caribbean coral Acropora cervicornis.</title>
        <authorList>
            <person name="Selwyn J.D."/>
            <person name="Vollmer S.V."/>
        </authorList>
    </citation>
    <scope>NUCLEOTIDE SEQUENCE</scope>
    <source>
        <strain evidence="5">K2</strain>
    </source>
</reference>
<keyword evidence="6" id="KW-1185">Reference proteome</keyword>
<accession>A0AAD9V753</accession>
<dbReference type="InterPro" id="IPR008991">
    <property type="entry name" value="Translation_prot_SH3-like_sf"/>
</dbReference>
<comment type="caution">
    <text evidence="5">The sequence shown here is derived from an EMBL/GenBank/DDBJ whole genome shotgun (WGS) entry which is preliminary data.</text>
</comment>
<dbReference type="GO" id="GO:0005840">
    <property type="term" value="C:ribosome"/>
    <property type="evidence" value="ECO:0007669"/>
    <property type="project" value="UniProtKB-KW"/>
</dbReference>
<dbReference type="GO" id="GO:1990904">
    <property type="term" value="C:ribonucleoprotein complex"/>
    <property type="evidence" value="ECO:0007669"/>
    <property type="project" value="UniProtKB-KW"/>
</dbReference>
<dbReference type="FunFam" id="2.30.30.70:FF:000001">
    <property type="entry name" value="60S ribosomal protein L21"/>
    <property type="match status" value="1"/>
</dbReference>
<reference evidence="5" key="2">
    <citation type="journal article" date="2023" name="Science">
        <title>Genomic signatures of disease resistance in endangered staghorn corals.</title>
        <authorList>
            <person name="Vollmer S.V."/>
            <person name="Selwyn J.D."/>
            <person name="Despard B.A."/>
            <person name="Roesel C.L."/>
        </authorList>
    </citation>
    <scope>NUCLEOTIDE SEQUENCE</scope>
    <source>
        <strain evidence="5">K2</strain>
    </source>
</reference>
<dbReference type="InterPro" id="IPR036948">
    <property type="entry name" value="Ribosomal_eL21_sf"/>
</dbReference>
<dbReference type="Proteomes" id="UP001249851">
    <property type="component" value="Unassembled WGS sequence"/>
</dbReference>